<evidence type="ECO:0000313" key="2">
    <source>
        <dbReference type="Proteomes" id="UP000814128"/>
    </source>
</evidence>
<accession>A0ACB8QBM1</accession>
<protein>
    <submittedName>
        <fullName evidence="1">Family S53 protease</fullName>
    </submittedName>
</protein>
<reference evidence="1" key="2">
    <citation type="journal article" date="2022" name="New Phytol.">
        <title>Evolutionary transition to the ectomycorrhizal habit in the genomes of a hyperdiverse lineage of mushroom-forming fungi.</title>
        <authorList>
            <person name="Looney B."/>
            <person name="Miyauchi S."/>
            <person name="Morin E."/>
            <person name="Drula E."/>
            <person name="Courty P.E."/>
            <person name="Kohler A."/>
            <person name="Kuo A."/>
            <person name="LaButti K."/>
            <person name="Pangilinan J."/>
            <person name="Lipzen A."/>
            <person name="Riley R."/>
            <person name="Andreopoulos W."/>
            <person name="He G."/>
            <person name="Johnson J."/>
            <person name="Nolan M."/>
            <person name="Tritt A."/>
            <person name="Barry K.W."/>
            <person name="Grigoriev I.V."/>
            <person name="Nagy L.G."/>
            <person name="Hibbett D."/>
            <person name="Henrissat B."/>
            <person name="Matheny P.B."/>
            <person name="Labbe J."/>
            <person name="Martin F.M."/>
        </authorList>
    </citation>
    <scope>NUCLEOTIDE SEQUENCE</scope>
    <source>
        <strain evidence="1">EC-137</strain>
    </source>
</reference>
<keyword evidence="1" id="KW-0378">Hydrolase</keyword>
<organism evidence="1 2">
    <name type="scientific">Vararia minispora EC-137</name>
    <dbReference type="NCBI Taxonomy" id="1314806"/>
    <lineage>
        <taxon>Eukaryota</taxon>
        <taxon>Fungi</taxon>
        <taxon>Dikarya</taxon>
        <taxon>Basidiomycota</taxon>
        <taxon>Agaricomycotina</taxon>
        <taxon>Agaricomycetes</taxon>
        <taxon>Russulales</taxon>
        <taxon>Lachnocladiaceae</taxon>
        <taxon>Vararia</taxon>
    </lineage>
</organism>
<dbReference type="Proteomes" id="UP000814128">
    <property type="component" value="Unassembled WGS sequence"/>
</dbReference>
<keyword evidence="1" id="KW-0645">Protease</keyword>
<evidence type="ECO:0000313" key="1">
    <source>
        <dbReference type="EMBL" id="KAI0029000.1"/>
    </source>
</evidence>
<sequence>MHERRDDIPTGFTHRGAAHPDERLKLFVGLAQNDITGLEERLMAVSTPSNPEYGRYLSKEEAEVYVRPSSDTLATVHAYLSANGIAATQYSAAGDIVTISVTVAQANDFFATNFGVFEHEATRALSIRALNYSLPLHMTRHIEWVHPITTDVPASCATVVTPACLQAIYGIPSTPATQPSNRLGVPGFVDFFANQADLSTFLAKYRPDIPSNTSFALETLDGGRNDQNLSLASREAYTVGLATNVPVTFISVGLNFTDGIFGFHDVITYLLAQSNPPQTLSTSYGTNESTTSPAVLRSLCNAYMQLGARGTTIIFGSGDGGVEGLYPDPSCTTFRPTAPAGCPWITSVGATTSYPERAANFSGGGFSNLFPRPSYQSAAVEAYLSRLGSTNAGLYNASGRAFPDIAALGDNVQIEVGGEPSTIYGTSCSGPIVASMVALLNDELVARGRPTLGFLNPLLYSIGADAFNDITEGSNPGCGTDGFPAMEGWDPITGLGTPNYPALRKAVGL</sequence>
<gene>
    <name evidence="1" type="ORF">K488DRAFT_80406</name>
</gene>
<keyword evidence="2" id="KW-1185">Reference proteome</keyword>
<proteinExistence type="predicted"/>
<comment type="caution">
    <text evidence="1">The sequence shown here is derived from an EMBL/GenBank/DDBJ whole genome shotgun (WGS) entry which is preliminary data.</text>
</comment>
<dbReference type="EMBL" id="MU273706">
    <property type="protein sequence ID" value="KAI0029000.1"/>
    <property type="molecule type" value="Genomic_DNA"/>
</dbReference>
<reference evidence="1" key="1">
    <citation type="submission" date="2021-02" db="EMBL/GenBank/DDBJ databases">
        <authorList>
            <consortium name="DOE Joint Genome Institute"/>
            <person name="Ahrendt S."/>
            <person name="Looney B.P."/>
            <person name="Miyauchi S."/>
            <person name="Morin E."/>
            <person name="Drula E."/>
            <person name="Courty P.E."/>
            <person name="Chicoki N."/>
            <person name="Fauchery L."/>
            <person name="Kohler A."/>
            <person name="Kuo A."/>
            <person name="Labutti K."/>
            <person name="Pangilinan J."/>
            <person name="Lipzen A."/>
            <person name="Riley R."/>
            <person name="Andreopoulos W."/>
            <person name="He G."/>
            <person name="Johnson J."/>
            <person name="Barry K.W."/>
            <person name="Grigoriev I.V."/>
            <person name="Nagy L."/>
            <person name="Hibbett D."/>
            <person name="Henrissat B."/>
            <person name="Matheny P.B."/>
            <person name="Labbe J."/>
            <person name="Martin F."/>
        </authorList>
    </citation>
    <scope>NUCLEOTIDE SEQUENCE</scope>
    <source>
        <strain evidence="1">EC-137</strain>
    </source>
</reference>
<name>A0ACB8QBM1_9AGAM</name>